<keyword evidence="2" id="KW-0418">Kinase</keyword>
<dbReference type="InterPro" id="IPR000719">
    <property type="entry name" value="Prot_kinase_dom"/>
</dbReference>
<dbReference type="Proteomes" id="UP000002630">
    <property type="component" value="Unassembled WGS sequence"/>
</dbReference>
<evidence type="ECO:0000259" key="1">
    <source>
        <dbReference type="PROSITE" id="PS50011"/>
    </source>
</evidence>
<dbReference type="SUPFAM" id="SSF56112">
    <property type="entry name" value="Protein kinase-like (PK-like)"/>
    <property type="match status" value="1"/>
</dbReference>
<gene>
    <name evidence="2" type="ORF">Esi_0438_0008</name>
</gene>
<dbReference type="AlphaFoldDB" id="D7G170"/>
<dbReference type="eggNOG" id="KOG0192">
    <property type="taxonomic scope" value="Eukaryota"/>
</dbReference>
<dbReference type="Pfam" id="PF07714">
    <property type="entry name" value="PK_Tyr_Ser-Thr"/>
    <property type="match status" value="1"/>
</dbReference>
<feature type="domain" description="Protein kinase" evidence="1">
    <location>
        <begin position="27"/>
        <end position="310"/>
    </location>
</feature>
<dbReference type="PROSITE" id="PS50011">
    <property type="entry name" value="PROTEIN_KINASE_DOM"/>
    <property type="match status" value="1"/>
</dbReference>
<keyword evidence="2" id="KW-0808">Transferase</keyword>
<organism evidence="2 3">
    <name type="scientific">Ectocarpus siliculosus</name>
    <name type="common">Brown alga</name>
    <name type="synonym">Conferva siliculosa</name>
    <dbReference type="NCBI Taxonomy" id="2880"/>
    <lineage>
        <taxon>Eukaryota</taxon>
        <taxon>Sar</taxon>
        <taxon>Stramenopiles</taxon>
        <taxon>Ochrophyta</taxon>
        <taxon>PX clade</taxon>
        <taxon>Phaeophyceae</taxon>
        <taxon>Ectocarpales</taxon>
        <taxon>Ectocarpaceae</taxon>
        <taxon>Ectocarpus</taxon>
    </lineage>
</organism>
<dbReference type="STRING" id="2880.D7G170"/>
<dbReference type="Gene3D" id="1.10.510.10">
    <property type="entry name" value="Transferase(Phosphotransferase) domain 1"/>
    <property type="match status" value="1"/>
</dbReference>
<dbReference type="SMART" id="SM00219">
    <property type="entry name" value="TyrKc"/>
    <property type="match status" value="1"/>
</dbReference>
<dbReference type="InterPro" id="IPR051681">
    <property type="entry name" value="Ser/Thr_Kinases-Pseudokinases"/>
</dbReference>
<evidence type="ECO:0000313" key="2">
    <source>
        <dbReference type="EMBL" id="CBJ33180.1"/>
    </source>
</evidence>
<dbReference type="InterPro" id="IPR011009">
    <property type="entry name" value="Kinase-like_dom_sf"/>
</dbReference>
<dbReference type="InParanoid" id="D7G170"/>
<dbReference type="GO" id="GO:0004674">
    <property type="term" value="F:protein serine/threonine kinase activity"/>
    <property type="evidence" value="ECO:0007669"/>
    <property type="project" value="TreeGrafter"/>
</dbReference>
<name>D7G170_ECTSI</name>
<sequence>MMDGLDDWAGVEDPDWKANHQLSWEQLTDVREIGKGLTCTVFTASIPGRKAKVIAKVARPRNKGRLEDQAERQLEAEFNVLRQVNHPHVVELLGAGFTHEGRRFLLLEHLPEGTLGTFHALSDREQMRGPSAYRTLKQGFRRLTKDLNYTLGRVLQVAEALQYLHNDAIPGAVVLHRDIRPDNIGLARGDAVKMFDFGLSKAIAKGHSLVGEAGSLRYAAPEVSMALPHGDKADVYSWALLAWAVASGSTPFEGIGRSAFYARVVVGGERPEVDPSWPKEFRTLLNDCWSGDPSLRPDIAEVVVRMKAILHVSP</sequence>
<dbReference type="GO" id="GO:0004713">
    <property type="term" value="F:protein tyrosine kinase activity"/>
    <property type="evidence" value="ECO:0007669"/>
    <property type="project" value="InterPro"/>
</dbReference>
<dbReference type="PANTHER" id="PTHR44329:SF289">
    <property type="entry name" value="SERINE_THREONINE-PROTEIN KINASE VIK"/>
    <property type="match status" value="1"/>
</dbReference>
<keyword evidence="3" id="KW-1185">Reference proteome</keyword>
<dbReference type="EMBL" id="FN649760">
    <property type="protein sequence ID" value="CBJ33180.1"/>
    <property type="molecule type" value="Genomic_DNA"/>
</dbReference>
<accession>D7G170</accession>
<dbReference type="PIRSF" id="PIRSF000654">
    <property type="entry name" value="Integrin-linked_kinase"/>
    <property type="match status" value="1"/>
</dbReference>
<protein>
    <submittedName>
        <fullName evidence="2">Serine/threonine-protein kinase CTR1</fullName>
    </submittedName>
</protein>
<evidence type="ECO:0000313" key="3">
    <source>
        <dbReference type="Proteomes" id="UP000002630"/>
    </source>
</evidence>
<dbReference type="InterPro" id="IPR020635">
    <property type="entry name" value="Tyr_kinase_cat_dom"/>
</dbReference>
<dbReference type="PANTHER" id="PTHR44329">
    <property type="entry name" value="SERINE/THREONINE-PROTEIN KINASE TNNI3K-RELATED"/>
    <property type="match status" value="1"/>
</dbReference>
<reference evidence="2 3" key="1">
    <citation type="journal article" date="2010" name="Nature">
        <title>The Ectocarpus genome and the independent evolution of multicellularity in brown algae.</title>
        <authorList>
            <person name="Cock J.M."/>
            <person name="Sterck L."/>
            <person name="Rouze P."/>
            <person name="Scornet D."/>
            <person name="Allen A.E."/>
            <person name="Amoutzias G."/>
            <person name="Anthouard V."/>
            <person name="Artiguenave F."/>
            <person name="Aury J.M."/>
            <person name="Badger J.H."/>
            <person name="Beszteri B."/>
            <person name="Billiau K."/>
            <person name="Bonnet E."/>
            <person name="Bothwell J.H."/>
            <person name="Bowler C."/>
            <person name="Boyen C."/>
            <person name="Brownlee C."/>
            <person name="Carrano C.J."/>
            <person name="Charrier B."/>
            <person name="Cho G.Y."/>
            <person name="Coelho S.M."/>
            <person name="Collen J."/>
            <person name="Corre E."/>
            <person name="Da Silva C."/>
            <person name="Delage L."/>
            <person name="Delaroque N."/>
            <person name="Dittami S.M."/>
            <person name="Doulbeau S."/>
            <person name="Elias M."/>
            <person name="Farnham G."/>
            <person name="Gachon C.M."/>
            <person name="Gschloessl B."/>
            <person name="Heesch S."/>
            <person name="Jabbari K."/>
            <person name="Jubin C."/>
            <person name="Kawai H."/>
            <person name="Kimura K."/>
            <person name="Kloareg B."/>
            <person name="Kupper F.C."/>
            <person name="Lang D."/>
            <person name="Le Bail A."/>
            <person name="Leblanc C."/>
            <person name="Lerouge P."/>
            <person name="Lohr M."/>
            <person name="Lopez P.J."/>
            <person name="Martens C."/>
            <person name="Maumus F."/>
            <person name="Michel G."/>
            <person name="Miranda-Saavedra D."/>
            <person name="Morales J."/>
            <person name="Moreau H."/>
            <person name="Motomura T."/>
            <person name="Nagasato C."/>
            <person name="Napoli C.A."/>
            <person name="Nelson D.R."/>
            <person name="Nyvall-Collen P."/>
            <person name="Peters A.F."/>
            <person name="Pommier C."/>
            <person name="Potin P."/>
            <person name="Poulain J."/>
            <person name="Quesneville H."/>
            <person name="Read B."/>
            <person name="Rensing S.A."/>
            <person name="Ritter A."/>
            <person name="Rousvoal S."/>
            <person name="Samanta M."/>
            <person name="Samson G."/>
            <person name="Schroeder D.C."/>
            <person name="Segurens B."/>
            <person name="Strittmatter M."/>
            <person name="Tonon T."/>
            <person name="Tregear J.W."/>
            <person name="Valentin K."/>
            <person name="von Dassow P."/>
            <person name="Yamagishi T."/>
            <person name="Van de Peer Y."/>
            <person name="Wincker P."/>
        </authorList>
    </citation>
    <scope>NUCLEOTIDE SEQUENCE [LARGE SCALE GENOMIC DNA]</scope>
    <source>
        <strain evidence="3">Ec32 / CCAP1310/4</strain>
    </source>
</reference>
<dbReference type="InterPro" id="IPR001245">
    <property type="entry name" value="Ser-Thr/Tyr_kinase_cat_dom"/>
</dbReference>
<proteinExistence type="predicted"/>
<dbReference type="OrthoDB" id="192267at2759"/>
<dbReference type="GO" id="GO:0005524">
    <property type="term" value="F:ATP binding"/>
    <property type="evidence" value="ECO:0007669"/>
    <property type="project" value="InterPro"/>
</dbReference>